<gene>
    <name evidence="2" type="ORF">GCM10023195_88160</name>
</gene>
<organism evidence="2 3">
    <name type="scientific">Actinoallomurus liliacearum</name>
    <dbReference type="NCBI Taxonomy" id="1080073"/>
    <lineage>
        <taxon>Bacteria</taxon>
        <taxon>Bacillati</taxon>
        <taxon>Actinomycetota</taxon>
        <taxon>Actinomycetes</taxon>
        <taxon>Streptosporangiales</taxon>
        <taxon>Thermomonosporaceae</taxon>
        <taxon>Actinoallomurus</taxon>
    </lineage>
</organism>
<evidence type="ECO:0000256" key="1">
    <source>
        <dbReference type="SAM" id="Phobius"/>
    </source>
</evidence>
<feature type="transmembrane region" description="Helical" evidence="1">
    <location>
        <begin position="60"/>
        <end position="80"/>
    </location>
</feature>
<proteinExistence type="predicted"/>
<reference evidence="3" key="1">
    <citation type="journal article" date="2019" name="Int. J. Syst. Evol. Microbiol.">
        <title>The Global Catalogue of Microorganisms (GCM) 10K type strain sequencing project: providing services to taxonomists for standard genome sequencing and annotation.</title>
        <authorList>
            <consortium name="The Broad Institute Genomics Platform"/>
            <consortium name="The Broad Institute Genome Sequencing Center for Infectious Disease"/>
            <person name="Wu L."/>
            <person name="Ma J."/>
        </authorList>
    </citation>
    <scope>NUCLEOTIDE SEQUENCE [LARGE SCALE GENOMIC DNA]</scope>
    <source>
        <strain evidence="3">JCM 17938</strain>
    </source>
</reference>
<keyword evidence="1" id="KW-0472">Membrane</keyword>
<protein>
    <submittedName>
        <fullName evidence="2">Uncharacterized protein</fullName>
    </submittedName>
</protein>
<evidence type="ECO:0000313" key="2">
    <source>
        <dbReference type="EMBL" id="GAA4619489.1"/>
    </source>
</evidence>
<evidence type="ECO:0000313" key="3">
    <source>
        <dbReference type="Proteomes" id="UP001500212"/>
    </source>
</evidence>
<sequence>MRRSRREKVGIVARAAAVGAVQAEFLYLRRLAVFFATWPMGLFIFLPPDGIDYRPDVGDWICRIIFGALVIAVNLGILLPELSKRFVPMTRMLFGWATVTIIVATPLAYVMRLLVIDRH</sequence>
<name>A0ABP8U0J5_9ACTN</name>
<dbReference type="EMBL" id="BAABHJ010000041">
    <property type="protein sequence ID" value="GAA4619489.1"/>
    <property type="molecule type" value="Genomic_DNA"/>
</dbReference>
<keyword evidence="3" id="KW-1185">Reference proteome</keyword>
<feature type="transmembrane region" description="Helical" evidence="1">
    <location>
        <begin position="31"/>
        <end position="48"/>
    </location>
</feature>
<accession>A0ABP8U0J5</accession>
<dbReference type="RefSeq" id="WP_345367662.1">
    <property type="nucleotide sequence ID" value="NZ_BAABHJ010000041.1"/>
</dbReference>
<comment type="caution">
    <text evidence="2">The sequence shown here is derived from an EMBL/GenBank/DDBJ whole genome shotgun (WGS) entry which is preliminary data.</text>
</comment>
<dbReference type="Proteomes" id="UP001500212">
    <property type="component" value="Unassembled WGS sequence"/>
</dbReference>
<keyword evidence="1" id="KW-0812">Transmembrane</keyword>
<keyword evidence="1" id="KW-1133">Transmembrane helix</keyword>
<feature type="transmembrane region" description="Helical" evidence="1">
    <location>
        <begin position="92"/>
        <end position="115"/>
    </location>
</feature>